<evidence type="ECO:0000256" key="1">
    <source>
        <dbReference type="SAM" id="MobiDB-lite"/>
    </source>
</evidence>
<feature type="compositionally biased region" description="Basic residues" evidence="1">
    <location>
        <begin position="1"/>
        <end position="11"/>
    </location>
</feature>
<evidence type="ECO:0000313" key="2">
    <source>
        <dbReference type="EMBL" id="CAK0835961.1"/>
    </source>
</evidence>
<organism evidence="2 3">
    <name type="scientific">Prorocentrum cordatum</name>
    <dbReference type="NCBI Taxonomy" id="2364126"/>
    <lineage>
        <taxon>Eukaryota</taxon>
        <taxon>Sar</taxon>
        <taxon>Alveolata</taxon>
        <taxon>Dinophyceae</taxon>
        <taxon>Prorocentrales</taxon>
        <taxon>Prorocentraceae</taxon>
        <taxon>Prorocentrum</taxon>
    </lineage>
</organism>
<dbReference type="EMBL" id="CAUYUJ010013313">
    <property type="protein sequence ID" value="CAK0835961.1"/>
    <property type="molecule type" value="Genomic_DNA"/>
</dbReference>
<reference evidence="2" key="1">
    <citation type="submission" date="2023-10" db="EMBL/GenBank/DDBJ databases">
        <authorList>
            <person name="Chen Y."/>
            <person name="Shah S."/>
            <person name="Dougan E. K."/>
            <person name="Thang M."/>
            <person name="Chan C."/>
        </authorList>
    </citation>
    <scope>NUCLEOTIDE SEQUENCE [LARGE SCALE GENOMIC DNA]</scope>
</reference>
<feature type="region of interest" description="Disordered" evidence="1">
    <location>
        <begin position="112"/>
        <end position="206"/>
    </location>
</feature>
<feature type="compositionally biased region" description="Low complexity" evidence="1">
    <location>
        <begin position="12"/>
        <end position="24"/>
    </location>
</feature>
<name>A0ABN9STZ6_9DINO</name>
<proteinExistence type="predicted"/>
<keyword evidence="3" id="KW-1185">Reference proteome</keyword>
<dbReference type="Proteomes" id="UP001189429">
    <property type="component" value="Unassembled WGS sequence"/>
</dbReference>
<feature type="region of interest" description="Disordered" evidence="1">
    <location>
        <begin position="1"/>
        <end position="95"/>
    </location>
</feature>
<gene>
    <name evidence="2" type="ORF">PCOR1329_LOCUS32606</name>
</gene>
<feature type="compositionally biased region" description="Gly residues" evidence="1">
    <location>
        <begin position="60"/>
        <end position="69"/>
    </location>
</feature>
<protein>
    <submittedName>
        <fullName evidence="2">Uncharacterized protein</fullName>
    </submittedName>
</protein>
<comment type="caution">
    <text evidence="2">The sequence shown here is derived from an EMBL/GenBank/DDBJ whole genome shotgun (WGS) entry which is preliminary data.</text>
</comment>
<evidence type="ECO:0000313" key="3">
    <source>
        <dbReference type="Proteomes" id="UP001189429"/>
    </source>
</evidence>
<accession>A0ABN9STZ6</accession>
<sequence>MRPHGLQRARGRALLAARPRTALATDGPGRARRQQYAGREMLPPARARTAGDEPAEEGRAGGLRGGGLRRSGTGCRKAQEMPQSGLQRKARRCGGEPCSSLYAATLVPGRLCCPAEGDEEGRSRHFPSRPWAGGRRGSPQERWAPGETPLLNAKPPKKSRGGGGPPTPRARERTSLRSLPACHGRAALGPTPCQQRSEAAGSGPRG</sequence>